<name>A0A9W8TJM9_9PEZI</name>
<gene>
    <name evidence="2" type="ORF">NPX13_g6949</name>
</gene>
<proteinExistence type="predicted"/>
<evidence type="ECO:0000256" key="1">
    <source>
        <dbReference type="SAM" id="MobiDB-lite"/>
    </source>
</evidence>
<organism evidence="2 3">
    <name type="scientific">Xylaria arbuscula</name>
    <dbReference type="NCBI Taxonomy" id="114810"/>
    <lineage>
        <taxon>Eukaryota</taxon>
        <taxon>Fungi</taxon>
        <taxon>Dikarya</taxon>
        <taxon>Ascomycota</taxon>
        <taxon>Pezizomycotina</taxon>
        <taxon>Sordariomycetes</taxon>
        <taxon>Xylariomycetidae</taxon>
        <taxon>Xylariales</taxon>
        <taxon>Xylariaceae</taxon>
        <taxon>Xylaria</taxon>
    </lineage>
</organism>
<sequence length="109" mass="11927">MGLVPPSPLDKPKNQTPGMLLSVPHNTAVTRQNRLPLSPPSGEEELVPPSTPTPIKSARTRDEALIPSNSTPRTERSIARHWSTFTDYANAITIGRRLQATYTYGHIGT</sequence>
<comment type="caution">
    <text evidence="2">The sequence shown here is derived from an EMBL/GenBank/DDBJ whole genome shotgun (WGS) entry which is preliminary data.</text>
</comment>
<dbReference type="AlphaFoldDB" id="A0A9W8TJM9"/>
<feature type="compositionally biased region" description="Polar residues" evidence="1">
    <location>
        <begin position="24"/>
        <end position="35"/>
    </location>
</feature>
<dbReference type="Proteomes" id="UP001148614">
    <property type="component" value="Unassembled WGS sequence"/>
</dbReference>
<accession>A0A9W8TJM9</accession>
<evidence type="ECO:0000313" key="2">
    <source>
        <dbReference type="EMBL" id="KAJ3566945.1"/>
    </source>
</evidence>
<evidence type="ECO:0000313" key="3">
    <source>
        <dbReference type="Proteomes" id="UP001148614"/>
    </source>
</evidence>
<keyword evidence="3" id="KW-1185">Reference proteome</keyword>
<reference evidence="2" key="1">
    <citation type="submission" date="2022-07" db="EMBL/GenBank/DDBJ databases">
        <title>Genome Sequence of Xylaria arbuscula.</title>
        <authorList>
            <person name="Buettner E."/>
        </authorList>
    </citation>
    <scope>NUCLEOTIDE SEQUENCE</scope>
    <source>
        <strain evidence="2">VT107</strain>
    </source>
</reference>
<feature type="region of interest" description="Disordered" evidence="1">
    <location>
        <begin position="1"/>
        <end position="75"/>
    </location>
</feature>
<dbReference type="EMBL" id="JANPWZ010001297">
    <property type="protein sequence ID" value="KAJ3566945.1"/>
    <property type="molecule type" value="Genomic_DNA"/>
</dbReference>
<protein>
    <submittedName>
        <fullName evidence="2">Uncharacterized protein</fullName>
    </submittedName>
</protein>